<dbReference type="Gene3D" id="3.40.1190.10">
    <property type="entry name" value="Mur-like, catalytic domain"/>
    <property type="match status" value="1"/>
</dbReference>
<keyword evidence="5" id="KW-0862">Zinc</keyword>
<dbReference type="RefSeq" id="WP_148567276.1">
    <property type="nucleotide sequence ID" value="NZ_RXYA01000008.1"/>
</dbReference>
<dbReference type="Pfam" id="PF08353">
    <property type="entry name" value="MurT_C"/>
    <property type="match status" value="1"/>
</dbReference>
<sequence>MKFYFALWLAKILGVAINLVSRDRGTNLPGEKALAIDPSFVKHFKNIDYSKVIFITGTNGKSSTTNLVDHILKENGKKIISNIEGANLLSGIATILAKESTLTGKLKADYFVFETDERYLPLVYAQLPAENMLITNLQKDQVQRNGDPDFIYRKLKEVINPQMTLILNNEEPRSRSFEESSLRSVYYGVERHDESFNKGIDYPTQACLKCHHDMVFDYYNVDSIGAFHCDFCGYASETIPEYQVNDINFKEKTFKLKGVDYNMPYDLPFMFYNYAGALAICQEICDISPQKAAKAFNNFKNIGGRFEVLKYKDKTIKYMRIKQENPDTLQSALNIMAFDKQEKMVALGLYTLVDFIPHYANTFYAFDCDFKPLIDSKVERYLCFSEHVSYDTANRLIYEGVDKEDITIMDSDNIKEIFAEIDKAETNNIYLITWISTFEKMKKFIEGGQN</sequence>
<keyword evidence="5" id="KW-0479">Metal-binding</keyword>
<dbReference type="SUPFAM" id="SSF53623">
    <property type="entry name" value="MurD-like peptide ligases, catalytic domain"/>
    <property type="match status" value="1"/>
</dbReference>
<feature type="binding site" evidence="5">
    <location>
        <position position="232"/>
    </location>
    <ligand>
        <name>Zn(2+)</name>
        <dbReference type="ChEBI" id="CHEBI:29105"/>
    </ligand>
</feature>
<dbReference type="PROSITE" id="PS01011">
    <property type="entry name" value="FOLYLPOLYGLU_SYNT_1"/>
    <property type="match status" value="1"/>
</dbReference>
<comment type="caution">
    <text evidence="8">The sequence shown here is derived from an EMBL/GenBank/DDBJ whole genome shotgun (WGS) entry which is preliminary data.</text>
</comment>
<dbReference type="GO" id="GO:0071555">
    <property type="term" value="P:cell wall organization"/>
    <property type="evidence" value="ECO:0007669"/>
    <property type="project" value="UniProtKB-KW"/>
</dbReference>
<evidence type="ECO:0000256" key="1">
    <source>
        <dbReference type="ARBA" id="ARBA00004752"/>
    </source>
</evidence>
<dbReference type="GO" id="GO:0140282">
    <property type="term" value="F:carbon-nitrogen ligase activity on lipid II"/>
    <property type="evidence" value="ECO:0007669"/>
    <property type="project" value="UniProtKB-UniRule"/>
</dbReference>
<name>A0A923I0U1_9FIRM</name>
<keyword evidence="9" id="KW-1185">Reference proteome</keyword>
<keyword evidence="2 5" id="KW-0436">Ligase</keyword>
<comment type="function">
    <text evidence="5">The lipid II isoglutaminyl synthase complex catalyzes the formation of alpha-D-isoglutamine in the cell wall lipid II stem peptide. The MurT subunit catalyzes the ATP-dependent amidation of D-glutamate residue of lipid II, converting it to an isoglutamine residue.</text>
</comment>
<keyword evidence="3 5" id="KW-0547">Nucleotide-binding</keyword>
<comment type="pathway">
    <text evidence="1 5">Cell wall biogenesis; peptidoglycan biosynthesis.</text>
</comment>
<evidence type="ECO:0000313" key="8">
    <source>
        <dbReference type="EMBL" id="MBC3889616.1"/>
    </source>
</evidence>
<dbReference type="Pfam" id="PF08245">
    <property type="entry name" value="Mur_ligase_M"/>
    <property type="match status" value="1"/>
</dbReference>
<comment type="catalytic activity">
    <reaction evidence="5">
        <text>beta-D-GlcNAc-(1-&gt;4)-Mur2Ac(oyl-L-Ala-gamma-D-O-P-Glu-L-Lys-D-Ala-D-Ala)-di-trans,octa-cis-undecaprenyl diphosphate + NH4(+) = beta-D-GlcNAc-(1-&gt;4)-Mur2Ac(oyl-L-Ala-D-isoglutaminyl-L-Lys-D-Ala-D-Ala)-di-trans,octa-cis-undecaprenyl diphosphate + phosphate + H(+)</text>
        <dbReference type="Rhea" id="RHEA:57932"/>
        <dbReference type="ChEBI" id="CHEBI:15378"/>
        <dbReference type="ChEBI" id="CHEBI:28938"/>
        <dbReference type="ChEBI" id="CHEBI:43474"/>
        <dbReference type="ChEBI" id="CHEBI:62233"/>
        <dbReference type="ChEBI" id="CHEBI:143132"/>
    </reaction>
</comment>
<dbReference type="AlphaFoldDB" id="A0A923I0U1"/>
<reference evidence="8" key="2">
    <citation type="submission" date="2020-10" db="EMBL/GenBank/DDBJ databases">
        <title>Comparative genomics of the Acetobacterium genus.</title>
        <authorList>
            <person name="Marshall C."/>
            <person name="May H."/>
            <person name="Norman S."/>
        </authorList>
    </citation>
    <scope>NUCLEOTIDE SEQUENCE</scope>
    <source>
        <strain evidence="8">DER-2019</strain>
    </source>
</reference>
<dbReference type="InterPro" id="IPR043703">
    <property type="entry name" value="Lipid_II_synth_MurT"/>
</dbReference>
<accession>A0A923I0U1</accession>
<dbReference type="EC" id="6.3.5.13" evidence="5"/>
<feature type="domain" description="Mur ligase central" evidence="6">
    <location>
        <begin position="55"/>
        <end position="199"/>
    </location>
</feature>
<reference evidence="8" key="1">
    <citation type="submission" date="2019-10" db="EMBL/GenBank/DDBJ databases">
        <authorList>
            <person name="Ross D.E."/>
            <person name="Gulliver D."/>
        </authorList>
    </citation>
    <scope>NUCLEOTIDE SEQUENCE</scope>
    <source>
        <strain evidence="8">DER-2019</strain>
    </source>
</reference>
<dbReference type="GO" id="GO:0008270">
    <property type="term" value="F:zinc ion binding"/>
    <property type="evidence" value="ECO:0007669"/>
    <property type="project" value="UniProtKB-UniRule"/>
</dbReference>
<dbReference type="OrthoDB" id="9803907at2"/>
<dbReference type="Proteomes" id="UP000616595">
    <property type="component" value="Unassembled WGS sequence"/>
</dbReference>
<dbReference type="InterPro" id="IPR013564">
    <property type="entry name" value="MurT_C"/>
</dbReference>
<feature type="binding site" evidence="5">
    <location>
        <position position="229"/>
    </location>
    <ligand>
        <name>Zn(2+)</name>
        <dbReference type="ChEBI" id="CHEBI:29105"/>
    </ligand>
</feature>
<keyword evidence="4 5" id="KW-0067">ATP-binding</keyword>
<keyword evidence="5" id="KW-0961">Cell wall biogenesis/degradation</keyword>
<organism evidence="8 9">
    <name type="scientific">Acetobacterium paludosum</name>
    <dbReference type="NCBI Taxonomy" id="52693"/>
    <lineage>
        <taxon>Bacteria</taxon>
        <taxon>Bacillati</taxon>
        <taxon>Bacillota</taxon>
        <taxon>Clostridia</taxon>
        <taxon>Eubacteriales</taxon>
        <taxon>Eubacteriaceae</taxon>
        <taxon>Acetobacterium</taxon>
    </lineage>
</organism>
<dbReference type="GO" id="GO:0005524">
    <property type="term" value="F:ATP binding"/>
    <property type="evidence" value="ECO:0007669"/>
    <property type="project" value="UniProtKB-UniRule"/>
</dbReference>
<dbReference type="InterPro" id="IPR013221">
    <property type="entry name" value="Mur_ligase_cen"/>
</dbReference>
<proteinExistence type="inferred from homology"/>
<evidence type="ECO:0000259" key="6">
    <source>
        <dbReference type="Pfam" id="PF08245"/>
    </source>
</evidence>
<dbReference type="InterPro" id="IPR018109">
    <property type="entry name" value="Folylpolyglutamate_synth_CS"/>
</dbReference>
<evidence type="ECO:0000256" key="2">
    <source>
        <dbReference type="ARBA" id="ARBA00022598"/>
    </source>
</evidence>
<dbReference type="GO" id="GO:0008360">
    <property type="term" value="P:regulation of cell shape"/>
    <property type="evidence" value="ECO:0007669"/>
    <property type="project" value="UniProtKB-KW"/>
</dbReference>
<comment type="similarity">
    <text evidence="5">Belongs to the MurCDEF family. MurT subfamily.</text>
</comment>
<evidence type="ECO:0000259" key="7">
    <source>
        <dbReference type="Pfam" id="PF08353"/>
    </source>
</evidence>
<comment type="subunit">
    <text evidence="5">Forms a heterodimer with GatD.</text>
</comment>
<feature type="domain" description="Lipid II isoglutaminyl synthase (glutamine-hydrolyzing) subunit MurT C-terminal" evidence="7">
    <location>
        <begin position="324"/>
        <end position="433"/>
    </location>
</feature>
<keyword evidence="5" id="KW-0573">Peptidoglycan synthesis</keyword>
<feature type="binding site" evidence="5">
    <location>
        <position position="207"/>
    </location>
    <ligand>
        <name>Zn(2+)</name>
        <dbReference type="ChEBI" id="CHEBI:29105"/>
    </ligand>
</feature>
<dbReference type="InterPro" id="IPR036565">
    <property type="entry name" value="Mur-like_cat_sf"/>
</dbReference>
<dbReference type="PANTHER" id="PTHR23135">
    <property type="entry name" value="MUR LIGASE FAMILY MEMBER"/>
    <property type="match status" value="1"/>
</dbReference>
<comment type="caution">
    <text evidence="5">Lacks conserved residue(s) required for the propagation of feature annotation.</text>
</comment>
<protein>
    <recommendedName>
        <fullName evidence="5">Lipid II isoglutaminyl synthase (glutamine-hydrolyzing) subunit MurT</fullName>
        <ecNumber evidence="5">6.3.5.13</ecNumber>
    </recommendedName>
</protein>
<evidence type="ECO:0000313" key="9">
    <source>
        <dbReference type="Proteomes" id="UP000616595"/>
    </source>
</evidence>
<dbReference type="HAMAP" id="MF_02214">
    <property type="entry name" value="Lipid_II_synth_MurT"/>
    <property type="match status" value="1"/>
</dbReference>
<keyword evidence="5" id="KW-0133">Cell shape</keyword>
<evidence type="ECO:0000256" key="5">
    <source>
        <dbReference type="HAMAP-Rule" id="MF_02214"/>
    </source>
</evidence>
<evidence type="ECO:0000256" key="3">
    <source>
        <dbReference type="ARBA" id="ARBA00022741"/>
    </source>
</evidence>
<dbReference type="EMBL" id="WJBD01000021">
    <property type="protein sequence ID" value="MBC3889616.1"/>
    <property type="molecule type" value="Genomic_DNA"/>
</dbReference>
<gene>
    <name evidence="5" type="primary">murT</name>
    <name evidence="8" type="ORF">GH810_14985</name>
</gene>
<dbReference type="GO" id="GO:0004326">
    <property type="term" value="F:tetrahydrofolylpolyglutamate synthase activity"/>
    <property type="evidence" value="ECO:0007669"/>
    <property type="project" value="InterPro"/>
</dbReference>
<dbReference type="GO" id="GO:0009252">
    <property type="term" value="P:peptidoglycan biosynthetic process"/>
    <property type="evidence" value="ECO:0007669"/>
    <property type="project" value="UniProtKB-UniRule"/>
</dbReference>
<dbReference type="PANTHER" id="PTHR23135:SF7">
    <property type="entry name" value="LIPID II ISOGLUTAMINYL SYNTHASE (GLUTAMINE-HYDROLYZING) SUBUNIT MURT"/>
    <property type="match status" value="1"/>
</dbReference>
<evidence type="ECO:0000256" key="4">
    <source>
        <dbReference type="ARBA" id="ARBA00022840"/>
    </source>
</evidence>
<feature type="binding site" evidence="5">
    <location>
        <position position="210"/>
    </location>
    <ligand>
        <name>Zn(2+)</name>
        <dbReference type="ChEBI" id="CHEBI:29105"/>
    </ligand>
</feature>
<comment type="catalytic activity">
    <reaction evidence="5">
        <text>beta-D-GlcNAc-(1-&gt;4)-Mur2Ac(oyl-L-Ala-gamma-D-Glu-L-Lys-D-Ala-D-Ala)-di-trans,octa-cis-undecaprenyl diphosphate + L-glutamine + ATP + H2O = beta-D-GlcNAc-(1-&gt;4)-Mur2Ac(oyl-L-Ala-D-isoglutaminyl-L-Lys-D-Ala-D-Ala)-di-trans,octa-cis-undecaprenyl diphosphate + L-glutamate + ADP + phosphate + H(+)</text>
        <dbReference type="Rhea" id="RHEA:57928"/>
        <dbReference type="ChEBI" id="CHEBI:15377"/>
        <dbReference type="ChEBI" id="CHEBI:15378"/>
        <dbReference type="ChEBI" id="CHEBI:29985"/>
        <dbReference type="ChEBI" id="CHEBI:30616"/>
        <dbReference type="ChEBI" id="CHEBI:43474"/>
        <dbReference type="ChEBI" id="CHEBI:58359"/>
        <dbReference type="ChEBI" id="CHEBI:60033"/>
        <dbReference type="ChEBI" id="CHEBI:62233"/>
        <dbReference type="ChEBI" id="CHEBI:456216"/>
        <dbReference type="EC" id="6.3.5.13"/>
    </reaction>
</comment>
<comment type="catalytic activity">
    <reaction evidence="5">
        <text>beta-D-GlcNAc-(1-&gt;4)-Mur2Ac(oyl-L-Ala-gamma-D-Glu-L-Lys-D-Ala-D-Ala)-di-trans,octa-cis-undecaprenyl diphosphate + ATP = beta-D-GlcNAc-(1-&gt;4)-Mur2Ac(oyl-L-Ala-gamma-D-O-P-Glu-L-Lys-D-Ala-D-Ala)-di-trans,octa-cis-undecaprenyl diphosphate + ADP</text>
        <dbReference type="Rhea" id="RHEA:59488"/>
        <dbReference type="ChEBI" id="CHEBI:30616"/>
        <dbReference type="ChEBI" id="CHEBI:60033"/>
        <dbReference type="ChEBI" id="CHEBI:143132"/>
        <dbReference type="ChEBI" id="CHEBI:456216"/>
    </reaction>
</comment>